<protein>
    <submittedName>
        <fullName evidence="2">Uncharacterized protein</fullName>
    </submittedName>
</protein>
<feature type="non-terminal residue" evidence="2">
    <location>
        <position position="1"/>
    </location>
</feature>
<gene>
    <name evidence="2" type="ORF">THAOC_08301</name>
</gene>
<evidence type="ECO:0000256" key="1">
    <source>
        <dbReference type="SAM" id="MobiDB-lite"/>
    </source>
</evidence>
<dbReference type="AlphaFoldDB" id="K0TAB3"/>
<feature type="region of interest" description="Disordered" evidence="1">
    <location>
        <begin position="58"/>
        <end position="103"/>
    </location>
</feature>
<proteinExistence type="predicted"/>
<comment type="caution">
    <text evidence="2">The sequence shown here is derived from an EMBL/GenBank/DDBJ whole genome shotgun (WGS) entry which is preliminary data.</text>
</comment>
<evidence type="ECO:0000313" key="2">
    <source>
        <dbReference type="EMBL" id="EJK70346.1"/>
    </source>
</evidence>
<dbReference type="Proteomes" id="UP000266841">
    <property type="component" value="Unassembled WGS sequence"/>
</dbReference>
<evidence type="ECO:0000313" key="3">
    <source>
        <dbReference type="Proteomes" id="UP000266841"/>
    </source>
</evidence>
<name>K0TAB3_THAOC</name>
<accession>K0TAB3</accession>
<keyword evidence="3" id="KW-1185">Reference proteome</keyword>
<organism evidence="2 3">
    <name type="scientific">Thalassiosira oceanica</name>
    <name type="common">Marine diatom</name>
    <dbReference type="NCBI Taxonomy" id="159749"/>
    <lineage>
        <taxon>Eukaryota</taxon>
        <taxon>Sar</taxon>
        <taxon>Stramenopiles</taxon>
        <taxon>Ochrophyta</taxon>
        <taxon>Bacillariophyta</taxon>
        <taxon>Coscinodiscophyceae</taxon>
        <taxon>Thalassiosirophycidae</taxon>
        <taxon>Thalassiosirales</taxon>
        <taxon>Thalassiosiraceae</taxon>
        <taxon>Thalassiosira</taxon>
    </lineage>
</organism>
<sequence>ISFWGKKAEIETDLRRSPLRLADPVQSQVDPLRYGVERDEPTLILLADGRVRSLLVAESQPSGDAGRAQAQEKGDYGWPEALHSSPLGPLGQSRLPVDNECTR</sequence>
<reference evidence="2 3" key="1">
    <citation type="journal article" date="2012" name="Genome Biol.">
        <title>Genome and low-iron response of an oceanic diatom adapted to chronic iron limitation.</title>
        <authorList>
            <person name="Lommer M."/>
            <person name="Specht M."/>
            <person name="Roy A.S."/>
            <person name="Kraemer L."/>
            <person name="Andreson R."/>
            <person name="Gutowska M.A."/>
            <person name="Wolf J."/>
            <person name="Bergner S.V."/>
            <person name="Schilhabel M.B."/>
            <person name="Klostermeier U.C."/>
            <person name="Beiko R.G."/>
            <person name="Rosenstiel P."/>
            <person name="Hippler M."/>
            <person name="Laroche J."/>
        </authorList>
    </citation>
    <scope>NUCLEOTIDE SEQUENCE [LARGE SCALE GENOMIC DNA]</scope>
    <source>
        <strain evidence="2 3">CCMP1005</strain>
    </source>
</reference>
<dbReference type="EMBL" id="AGNL01008664">
    <property type="protein sequence ID" value="EJK70346.1"/>
    <property type="molecule type" value="Genomic_DNA"/>
</dbReference>